<name>A0A1Q4H8A3_9MYCO</name>
<feature type="compositionally biased region" description="Low complexity" evidence="1">
    <location>
        <begin position="162"/>
        <end position="174"/>
    </location>
</feature>
<dbReference type="PROSITE" id="PS50093">
    <property type="entry name" value="PKD"/>
    <property type="match status" value="1"/>
</dbReference>
<feature type="compositionally biased region" description="Acidic residues" evidence="1">
    <location>
        <begin position="175"/>
        <end position="187"/>
    </location>
</feature>
<dbReference type="Gene3D" id="2.60.40.10">
    <property type="entry name" value="Immunoglobulins"/>
    <property type="match status" value="1"/>
</dbReference>
<protein>
    <recommendedName>
        <fullName evidence="2">PKD domain-containing protein</fullName>
    </recommendedName>
</protein>
<feature type="compositionally biased region" description="Acidic residues" evidence="1">
    <location>
        <begin position="112"/>
        <end position="127"/>
    </location>
</feature>
<dbReference type="GO" id="GO:0005975">
    <property type="term" value="P:carbohydrate metabolic process"/>
    <property type="evidence" value="ECO:0007669"/>
    <property type="project" value="UniProtKB-ARBA"/>
</dbReference>
<feature type="region of interest" description="Disordered" evidence="1">
    <location>
        <begin position="67"/>
        <end position="239"/>
    </location>
</feature>
<proteinExistence type="predicted"/>
<dbReference type="InterPro" id="IPR000601">
    <property type="entry name" value="PKD_dom"/>
</dbReference>
<dbReference type="PANTHER" id="PTHR19328:SF13">
    <property type="entry name" value="HIPL1 PROTEIN"/>
    <property type="match status" value="1"/>
</dbReference>
<evidence type="ECO:0000313" key="4">
    <source>
        <dbReference type="Proteomes" id="UP000191039"/>
    </source>
</evidence>
<dbReference type="Gene3D" id="2.120.10.30">
    <property type="entry name" value="TolB, C-terminal domain"/>
    <property type="match status" value="1"/>
</dbReference>
<dbReference type="AlphaFoldDB" id="A0A1Q4H8A3"/>
<feature type="compositionally biased region" description="Low complexity" evidence="1">
    <location>
        <begin position="206"/>
        <end position="220"/>
    </location>
</feature>
<comment type="caution">
    <text evidence="3">The sequence shown here is derived from an EMBL/GenBank/DDBJ whole genome shotgun (WGS) entry which is preliminary data.</text>
</comment>
<feature type="compositionally biased region" description="Low complexity" evidence="1">
    <location>
        <begin position="67"/>
        <end position="79"/>
    </location>
</feature>
<accession>A0A1Q4H8A3</accession>
<sequence length="1056" mass="110544">MISHISSDSYTLHSNYSTVRAASGIGARHRQQNPTYARHIGRVGALALALGVFGAAATNAGVAYADTSESSSSSSTSGEGSSGGTPSGTTSNTGSGGSGAAAPGGGTGPSTDDADDDKGSGLDDDGPDLAGQNDGLGDEDEDDDQDEDEGEDEDEAFQAEVADALLPDTAPADELPVEELPVEEPAEELPPTDGELPTPPADPEPADTTPTGGNPTPSNTDHAPQSPAAVVPAGNEDDAAPETAELGAELTDPGTGSAHTASDAGFGATALAAARTAPAGAAAATSNPIAKLISQIPTPGEVIAGIKRFVTQCACALVKGAIDLLANFAPSSAPAPGGPANPLEQIAGWAVFGWIRRQVDYVAAAFNRTPIGQWVHQIGVNVREWIGDLNNSPFGRQISAGVAAFLAECEGRVALPSEFDRTTLVSGLNEPTDFELIMHDGESDHVHQILFTEKSGAIKLYDTHTKTLTTLTTLVVQTSGGERGLIGIEVDPNYWNSDQPGYQKIYVAYTNADNFDQLSSFTFDGSTLTDEQKLVQSTLSANDFHHGGEIEFDATGQYILWAVGNNTRPTENSQDLTNIHGKILRLNRDGSGAVDNPFYVEGGDENTNRIYAYGMRNPFRFAVDPANGAILSGDVGEYTWEELNLVRPGANYGWPVAEGPQPGSGFADPLYAYRHTLATNTGSITAVMVYDDGTAVPGQKKVLIADYSLGWIKELTFDDQYTSLISERTIDSGAGAVVKMAQGPGGEIYQLNIYPGTLSIITPSDGNRTPVAVIKASATSGAGNSLEVDFDGTFSTDPDNDDLTYTWSFGNGQTSTAGKPATVTFTNTGNFTTYTVTLTVTDELGKQSTATQQIVVGSTPPTADFDVPAGADWKYNAGDTVSFQATGTDLEDRPDGSGLPAGAFSWTVEFRHADHKHPFINEVTGPDLSFKIPVDYDQLANTWYRVILTVTDSSGLKTVVTKDINPNLVTLTFGSNIPGAKYTLDGIPHTGTHTEQVVVGVERTLGAMSPQTINGQQYIFDSWSNGQGSTHVITTPGTDGAYTINYVAAPAPAVVV</sequence>
<dbReference type="STRING" id="1801.BRW64_20540"/>
<dbReference type="InterPro" id="IPR022409">
    <property type="entry name" value="PKD/Chitinase_dom"/>
</dbReference>
<dbReference type="InterPro" id="IPR011041">
    <property type="entry name" value="Quinoprot_gluc/sorb_DH_b-prop"/>
</dbReference>
<dbReference type="InterPro" id="IPR013783">
    <property type="entry name" value="Ig-like_fold"/>
</dbReference>
<feature type="compositionally biased region" description="Acidic residues" evidence="1">
    <location>
        <begin position="136"/>
        <end position="157"/>
    </location>
</feature>
<dbReference type="Pfam" id="PF18911">
    <property type="entry name" value="PKD_4"/>
    <property type="match status" value="1"/>
</dbReference>
<organism evidence="3 4">
    <name type="scientific">Mycolicibacterium diernhoferi</name>
    <dbReference type="NCBI Taxonomy" id="1801"/>
    <lineage>
        <taxon>Bacteria</taxon>
        <taxon>Bacillati</taxon>
        <taxon>Actinomycetota</taxon>
        <taxon>Actinomycetes</taxon>
        <taxon>Mycobacteriales</taxon>
        <taxon>Mycobacteriaceae</taxon>
        <taxon>Mycolicibacterium</taxon>
    </lineage>
</organism>
<dbReference type="InterPro" id="IPR011042">
    <property type="entry name" value="6-blade_b-propeller_TolB-like"/>
</dbReference>
<dbReference type="SUPFAM" id="SSF49299">
    <property type="entry name" value="PKD domain"/>
    <property type="match status" value="1"/>
</dbReference>
<evidence type="ECO:0000256" key="1">
    <source>
        <dbReference type="SAM" id="MobiDB-lite"/>
    </source>
</evidence>
<dbReference type="EMBL" id="MIJD01000219">
    <property type="protein sequence ID" value="OPE51742.1"/>
    <property type="molecule type" value="Genomic_DNA"/>
</dbReference>
<dbReference type="Pfam" id="PF07995">
    <property type="entry name" value="GSDH"/>
    <property type="match status" value="1"/>
</dbReference>
<dbReference type="SMART" id="SM00089">
    <property type="entry name" value="PKD"/>
    <property type="match status" value="1"/>
</dbReference>
<reference evidence="3 4" key="1">
    <citation type="submission" date="2016-09" db="EMBL/GenBank/DDBJ databases">
        <title>genome sequences of unsequenced Mycobacteria.</title>
        <authorList>
            <person name="Greninger A.L."/>
            <person name="Jerome K.R."/>
            <person name="Mcnair B."/>
            <person name="Wallis C."/>
            <person name="Fang F."/>
        </authorList>
    </citation>
    <scope>NUCLEOTIDE SEQUENCE [LARGE SCALE GENOMIC DNA]</scope>
    <source>
        <strain evidence="3 4">BM1</strain>
    </source>
</reference>
<dbReference type="InterPro" id="IPR035986">
    <property type="entry name" value="PKD_dom_sf"/>
</dbReference>
<evidence type="ECO:0000313" key="3">
    <source>
        <dbReference type="EMBL" id="OPE51742.1"/>
    </source>
</evidence>
<evidence type="ECO:0000259" key="2">
    <source>
        <dbReference type="PROSITE" id="PS50093"/>
    </source>
</evidence>
<dbReference type="PANTHER" id="PTHR19328">
    <property type="entry name" value="HEDGEHOG-INTERACTING PROTEIN"/>
    <property type="match status" value="1"/>
</dbReference>
<dbReference type="SUPFAM" id="SSF50952">
    <property type="entry name" value="Soluble quinoprotein glucose dehydrogenase"/>
    <property type="match status" value="1"/>
</dbReference>
<dbReference type="Proteomes" id="UP000191039">
    <property type="component" value="Unassembled WGS sequence"/>
</dbReference>
<dbReference type="InterPro" id="IPR012938">
    <property type="entry name" value="Glc/Sorbosone_DH"/>
</dbReference>
<feature type="compositionally biased region" description="Gly residues" evidence="1">
    <location>
        <begin position="94"/>
        <end position="108"/>
    </location>
</feature>
<gene>
    <name evidence="3" type="ORF">BV510_19100</name>
</gene>
<feature type="domain" description="PKD" evidence="2">
    <location>
        <begin position="775"/>
        <end position="856"/>
    </location>
</feature>